<keyword evidence="1" id="KW-1133">Transmembrane helix</keyword>
<protein>
    <recommendedName>
        <fullName evidence="4">DUF4476 domain-containing protein</fullName>
    </recommendedName>
</protein>
<proteinExistence type="predicted"/>
<gene>
    <name evidence="2" type="ORF">SAMN04487907_101264</name>
</gene>
<keyword evidence="1" id="KW-0812">Transmembrane</keyword>
<feature type="transmembrane region" description="Helical" evidence="1">
    <location>
        <begin position="13"/>
        <end position="34"/>
    </location>
</feature>
<dbReference type="Proteomes" id="UP000199438">
    <property type="component" value="Unassembled WGS sequence"/>
</dbReference>
<dbReference type="AlphaFoldDB" id="A0A1I1DDE0"/>
<evidence type="ECO:0008006" key="4">
    <source>
        <dbReference type="Google" id="ProtNLM"/>
    </source>
</evidence>
<evidence type="ECO:0000256" key="1">
    <source>
        <dbReference type="SAM" id="Phobius"/>
    </source>
</evidence>
<keyword evidence="3" id="KW-1185">Reference proteome</keyword>
<evidence type="ECO:0000313" key="3">
    <source>
        <dbReference type="Proteomes" id="UP000199438"/>
    </source>
</evidence>
<dbReference type="OrthoDB" id="1150545at2"/>
<dbReference type="EMBL" id="FOKV01000001">
    <property type="protein sequence ID" value="SFB72396.1"/>
    <property type="molecule type" value="Genomic_DNA"/>
</dbReference>
<organism evidence="2 3">
    <name type="scientific">Zunongwangia mangrovi</name>
    <dbReference type="NCBI Taxonomy" id="1334022"/>
    <lineage>
        <taxon>Bacteria</taxon>
        <taxon>Pseudomonadati</taxon>
        <taxon>Bacteroidota</taxon>
        <taxon>Flavobacteriia</taxon>
        <taxon>Flavobacteriales</taxon>
        <taxon>Flavobacteriaceae</taxon>
        <taxon>Zunongwangia</taxon>
    </lineage>
</organism>
<reference evidence="3" key="1">
    <citation type="submission" date="2016-10" db="EMBL/GenBank/DDBJ databases">
        <authorList>
            <person name="Varghese N."/>
            <person name="Submissions S."/>
        </authorList>
    </citation>
    <scope>NUCLEOTIDE SEQUENCE [LARGE SCALE GENOMIC DNA]</scope>
    <source>
        <strain evidence="3">DSM 24499</strain>
    </source>
</reference>
<sequence length="155" mass="17332">MTPIPIPNAVSKYVIPVVGIAALGAVAYVGFQYLKKDEIPKVQKNPKYPSSQLSSVEATAIAERLYTAMATLGRPNDQEKTIIFNSLQNLNQNDFVKVYEAFGARQYSKFWRNIGDPFTSDDHSLLTWLSNELTAEDFAKISQIIPEAKRYQNAA</sequence>
<evidence type="ECO:0000313" key="2">
    <source>
        <dbReference type="EMBL" id="SFB72396.1"/>
    </source>
</evidence>
<accession>A0A1I1DDE0</accession>
<dbReference type="RefSeq" id="WP_092539597.1">
    <property type="nucleotide sequence ID" value="NZ_FOKV01000001.1"/>
</dbReference>
<dbReference type="STRING" id="1334022.SAMN04487907_101264"/>
<name>A0A1I1DDE0_9FLAO</name>
<keyword evidence="1" id="KW-0472">Membrane</keyword>